<reference evidence="4" key="1">
    <citation type="journal article" date="2020" name="mSystems">
        <title>Genome- and Community-Level Interaction Insights into Carbon Utilization and Element Cycling Functions of Hydrothermarchaeota in Hydrothermal Sediment.</title>
        <authorList>
            <person name="Zhou Z."/>
            <person name="Liu Y."/>
            <person name="Xu W."/>
            <person name="Pan J."/>
            <person name="Luo Z.H."/>
            <person name="Li M."/>
        </authorList>
    </citation>
    <scope>NUCLEOTIDE SEQUENCE [LARGE SCALE GENOMIC DNA]</scope>
    <source>
        <strain evidence="4">SpSt-1181</strain>
    </source>
</reference>
<evidence type="ECO:0000256" key="2">
    <source>
        <dbReference type="PIRSR" id="PIRSR000009-2"/>
    </source>
</evidence>
<dbReference type="GO" id="GO:0020037">
    <property type="term" value="F:heme binding"/>
    <property type="evidence" value="ECO:0007669"/>
    <property type="project" value="InterPro"/>
</dbReference>
<dbReference type="GO" id="GO:0009055">
    <property type="term" value="F:electron transfer activity"/>
    <property type="evidence" value="ECO:0007669"/>
    <property type="project" value="InterPro"/>
</dbReference>
<organism evidence="4">
    <name type="scientific">Prosthecochloris aestuarii</name>
    <dbReference type="NCBI Taxonomy" id="1102"/>
    <lineage>
        <taxon>Bacteria</taxon>
        <taxon>Pseudomonadati</taxon>
        <taxon>Chlorobiota</taxon>
        <taxon>Chlorobiia</taxon>
        <taxon>Chlorobiales</taxon>
        <taxon>Chlorobiaceae</taxon>
        <taxon>Prosthecochloris</taxon>
    </lineage>
</organism>
<accession>A0A831SPF9</accession>
<keyword evidence="3" id="KW-0812">Transmembrane</keyword>
<name>A0A831SPF9_PROAE</name>
<keyword evidence="3" id="KW-1133">Transmembrane helix</keyword>
<comment type="PTM">
    <text evidence="1">Binds 1 heme group per subunit.</text>
</comment>
<feature type="binding site" description="covalent" evidence="1">
    <location>
        <position position="171"/>
    </location>
    <ligand>
        <name>heme</name>
        <dbReference type="ChEBI" id="CHEBI:30413"/>
    </ligand>
</feature>
<dbReference type="SUPFAM" id="SSF46626">
    <property type="entry name" value="Cytochrome c"/>
    <property type="match status" value="1"/>
</dbReference>
<sequence>MDNNSNGKLIALAIGGAVLMGALFFGASFLTGYQLPAENFSKIATPLQSFMGWFLLIFCSSLIIWGLGRMSSRISDKWFLSFPLSIFVIVAVMFVSLELVWEKGRTTTLDGKYIRTVGQLNAFNEGVEDFESAVDGAAPVVEETGPLPEVVLTGDELAEAEKVFQRKCTRCHAIKSVDNAIAQYRKKGEAEKIVRDMKAVPNSDISNKDVVTIVNYINTAY</sequence>
<dbReference type="Proteomes" id="UP000886335">
    <property type="component" value="Unassembled WGS sequence"/>
</dbReference>
<keyword evidence="2" id="KW-0479">Metal-binding</keyword>
<comment type="caution">
    <text evidence="4">The sequence shown here is derived from an EMBL/GenBank/DDBJ whole genome shotgun (WGS) entry which is preliminary data.</text>
</comment>
<dbReference type="GO" id="GO:0046872">
    <property type="term" value="F:metal ion binding"/>
    <property type="evidence" value="ECO:0007669"/>
    <property type="project" value="UniProtKB-KW"/>
</dbReference>
<feature type="binding site" description="axial binding residue" evidence="2">
    <location>
        <position position="197"/>
    </location>
    <ligand>
        <name>heme</name>
        <dbReference type="ChEBI" id="CHEBI:30413"/>
    </ligand>
    <ligandPart>
        <name>Fe</name>
        <dbReference type="ChEBI" id="CHEBI:18248"/>
    </ligandPart>
</feature>
<keyword evidence="3" id="KW-0472">Membrane</keyword>
<evidence type="ECO:0000256" key="3">
    <source>
        <dbReference type="SAM" id="Phobius"/>
    </source>
</evidence>
<dbReference type="InterPro" id="IPR019604">
    <property type="entry name" value="Cytochrome-c551"/>
</dbReference>
<proteinExistence type="predicted"/>
<feature type="transmembrane region" description="Helical" evidence="3">
    <location>
        <begin position="9"/>
        <end position="30"/>
    </location>
</feature>
<feature type="binding site" description="axial binding residue" evidence="2">
    <location>
        <position position="172"/>
    </location>
    <ligand>
        <name>heme</name>
        <dbReference type="ChEBI" id="CHEBI:30413"/>
    </ligand>
    <ligandPart>
        <name>Fe</name>
        <dbReference type="ChEBI" id="CHEBI:18248"/>
    </ligandPart>
</feature>
<feature type="binding site" description="covalent" evidence="1">
    <location>
        <position position="168"/>
    </location>
    <ligand>
        <name>heme</name>
        <dbReference type="ChEBI" id="CHEBI:30413"/>
    </ligand>
</feature>
<keyword evidence="1" id="KW-0349">Heme</keyword>
<dbReference type="EMBL" id="DSBW01000052">
    <property type="protein sequence ID" value="HED30509.1"/>
    <property type="molecule type" value="Genomic_DNA"/>
</dbReference>
<evidence type="ECO:0000313" key="4">
    <source>
        <dbReference type="EMBL" id="HED30509.1"/>
    </source>
</evidence>
<feature type="transmembrane region" description="Helical" evidence="3">
    <location>
        <begin position="79"/>
        <end position="101"/>
    </location>
</feature>
<dbReference type="Gene3D" id="1.10.760.10">
    <property type="entry name" value="Cytochrome c-like domain"/>
    <property type="match status" value="1"/>
</dbReference>
<dbReference type="AlphaFoldDB" id="A0A831SPF9"/>
<keyword evidence="2" id="KW-0408">Iron</keyword>
<feature type="transmembrane region" description="Helical" evidence="3">
    <location>
        <begin position="50"/>
        <end position="67"/>
    </location>
</feature>
<evidence type="ECO:0000256" key="1">
    <source>
        <dbReference type="PIRSR" id="PIRSR000009-1"/>
    </source>
</evidence>
<dbReference type="PIRSF" id="PIRSF000009">
    <property type="entry name" value="Cytochrome_c551"/>
    <property type="match status" value="1"/>
</dbReference>
<gene>
    <name evidence="4" type="ORF">ENN50_02215</name>
</gene>
<dbReference type="Pfam" id="PF10643">
    <property type="entry name" value="Cytochrome-c551"/>
    <property type="match status" value="1"/>
</dbReference>
<protein>
    <submittedName>
        <fullName evidence="4">Cytochrome C</fullName>
    </submittedName>
</protein>
<dbReference type="InterPro" id="IPR036909">
    <property type="entry name" value="Cyt_c-like_dom_sf"/>
</dbReference>